<protein>
    <recommendedName>
        <fullName evidence="9">Leucine--tRNA ligase</fullName>
        <ecNumber evidence="9">6.1.1.4</ecNumber>
    </recommendedName>
    <alternativeName>
        <fullName evidence="9">Leucyl-tRNA synthetase</fullName>
        <shortName evidence="9">LeuRS</shortName>
    </alternativeName>
</protein>
<dbReference type="SUPFAM" id="SSF52374">
    <property type="entry name" value="Nucleotidylyl transferase"/>
    <property type="match status" value="1"/>
</dbReference>
<evidence type="ECO:0000256" key="8">
    <source>
        <dbReference type="ARBA" id="ARBA00047469"/>
    </source>
</evidence>
<evidence type="ECO:0000256" key="5">
    <source>
        <dbReference type="ARBA" id="ARBA00022840"/>
    </source>
</evidence>
<dbReference type="Gene3D" id="3.90.740.10">
    <property type="entry name" value="Valyl/Leucyl/Isoleucyl-tRNA synthetase, editing domain"/>
    <property type="match status" value="1"/>
</dbReference>
<evidence type="ECO:0000256" key="6">
    <source>
        <dbReference type="ARBA" id="ARBA00022917"/>
    </source>
</evidence>
<dbReference type="FunFam" id="1.10.730.10:FF:000002">
    <property type="entry name" value="Leucine--tRNA ligase"/>
    <property type="match status" value="1"/>
</dbReference>
<dbReference type="CDD" id="cd07958">
    <property type="entry name" value="Anticodon_Ia_Leu_BEm"/>
    <property type="match status" value="1"/>
</dbReference>
<dbReference type="Proteomes" id="UP000228809">
    <property type="component" value="Unassembled WGS sequence"/>
</dbReference>
<dbReference type="GO" id="GO:0005829">
    <property type="term" value="C:cytosol"/>
    <property type="evidence" value="ECO:0007669"/>
    <property type="project" value="TreeGrafter"/>
</dbReference>
<dbReference type="PRINTS" id="PR00985">
    <property type="entry name" value="TRNASYNTHLEU"/>
</dbReference>
<dbReference type="HAMAP" id="MF_00049_B">
    <property type="entry name" value="Leu_tRNA_synth_B"/>
    <property type="match status" value="1"/>
</dbReference>
<dbReference type="Gene3D" id="1.10.730.10">
    <property type="entry name" value="Isoleucyl-tRNA Synthetase, Domain 1"/>
    <property type="match status" value="1"/>
</dbReference>
<evidence type="ECO:0000259" key="11">
    <source>
        <dbReference type="Pfam" id="PF00133"/>
    </source>
</evidence>
<evidence type="ECO:0000313" key="15">
    <source>
        <dbReference type="EMBL" id="PIT91430.1"/>
    </source>
</evidence>
<evidence type="ECO:0000256" key="7">
    <source>
        <dbReference type="ARBA" id="ARBA00023146"/>
    </source>
</evidence>
<evidence type="ECO:0000259" key="14">
    <source>
        <dbReference type="Pfam" id="PF13603"/>
    </source>
</evidence>
<keyword evidence="6 9" id="KW-0648">Protein biosynthesis</keyword>
<dbReference type="GO" id="GO:0006429">
    <property type="term" value="P:leucyl-tRNA aminoacylation"/>
    <property type="evidence" value="ECO:0007669"/>
    <property type="project" value="UniProtKB-UniRule"/>
</dbReference>
<evidence type="ECO:0000256" key="2">
    <source>
        <dbReference type="ARBA" id="ARBA00022490"/>
    </source>
</evidence>
<evidence type="ECO:0000256" key="9">
    <source>
        <dbReference type="HAMAP-Rule" id="MF_00049"/>
    </source>
</evidence>
<evidence type="ECO:0000259" key="12">
    <source>
        <dbReference type="Pfam" id="PF08264"/>
    </source>
</evidence>
<dbReference type="InterPro" id="IPR002302">
    <property type="entry name" value="Leu-tRNA-ligase"/>
</dbReference>
<keyword evidence="2 9" id="KW-0963">Cytoplasm</keyword>
<feature type="domain" description="Methionyl/Leucyl tRNA synthetase" evidence="13">
    <location>
        <begin position="41"/>
        <end position="172"/>
    </location>
</feature>
<dbReference type="FunFam" id="3.40.50.620:FF:000077">
    <property type="entry name" value="Leucine--tRNA ligase"/>
    <property type="match status" value="1"/>
</dbReference>
<feature type="domain" description="Leucyl-tRNA synthetase editing" evidence="14">
    <location>
        <begin position="222"/>
        <end position="402"/>
    </location>
</feature>
<dbReference type="Pfam" id="PF00133">
    <property type="entry name" value="tRNA-synt_1"/>
    <property type="match status" value="1"/>
</dbReference>
<dbReference type="GO" id="GO:0002161">
    <property type="term" value="F:aminoacyl-tRNA deacylase activity"/>
    <property type="evidence" value="ECO:0007669"/>
    <property type="project" value="InterPro"/>
</dbReference>
<dbReference type="PANTHER" id="PTHR43740:SF2">
    <property type="entry name" value="LEUCINE--TRNA LIGASE, MITOCHONDRIAL"/>
    <property type="match status" value="1"/>
</dbReference>
<evidence type="ECO:0000256" key="1">
    <source>
        <dbReference type="ARBA" id="ARBA00005594"/>
    </source>
</evidence>
<dbReference type="InterPro" id="IPR009080">
    <property type="entry name" value="tRNAsynth_Ia_anticodon-bd"/>
</dbReference>
<dbReference type="SUPFAM" id="SSF50677">
    <property type="entry name" value="ValRS/IleRS/LeuRS editing domain"/>
    <property type="match status" value="1"/>
</dbReference>
<dbReference type="Pfam" id="PF09334">
    <property type="entry name" value="tRNA-synt_1g"/>
    <property type="match status" value="1"/>
</dbReference>
<dbReference type="Gene3D" id="3.40.50.620">
    <property type="entry name" value="HUPs"/>
    <property type="match status" value="1"/>
</dbReference>
<dbReference type="InterPro" id="IPR001412">
    <property type="entry name" value="aa-tRNA-synth_I_CS"/>
</dbReference>
<dbReference type="PANTHER" id="PTHR43740">
    <property type="entry name" value="LEUCYL-TRNA SYNTHETASE"/>
    <property type="match status" value="1"/>
</dbReference>
<dbReference type="InterPro" id="IPR015413">
    <property type="entry name" value="Methionyl/Leucyl_tRNA_Synth"/>
</dbReference>
<dbReference type="CDD" id="cd00812">
    <property type="entry name" value="LeuRS_core"/>
    <property type="match status" value="1"/>
</dbReference>
<feature type="binding site" evidence="9">
    <location>
        <position position="578"/>
    </location>
    <ligand>
        <name>ATP</name>
        <dbReference type="ChEBI" id="CHEBI:30616"/>
    </ligand>
</feature>
<dbReference type="Pfam" id="PF13603">
    <property type="entry name" value="tRNA-synt_1_2"/>
    <property type="match status" value="1"/>
</dbReference>
<dbReference type="SUPFAM" id="SSF47323">
    <property type="entry name" value="Anticodon-binding domain of a subclass of class I aminoacyl-tRNA synthetases"/>
    <property type="match status" value="1"/>
</dbReference>
<dbReference type="EMBL" id="PFBJ01000003">
    <property type="protein sequence ID" value="PIT91430.1"/>
    <property type="molecule type" value="Genomic_DNA"/>
</dbReference>
<comment type="catalytic activity">
    <reaction evidence="8 9">
        <text>tRNA(Leu) + L-leucine + ATP = L-leucyl-tRNA(Leu) + AMP + diphosphate</text>
        <dbReference type="Rhea" id="RHEA:11688"/>
        <dbReference type="Rhea" id="RHEA-COMP:9613"/>
        <dbReference type="Rhea" id="RHEA-COMP:9622"/>
        <dbReference type="ChEBI" id="CHEBI:30616"/>
        <dbReference type="ChEBI" id="CHEBI:33019"/>
        <dbReference type="ChEBI" id="CHEBI:57427"/>
        <dbReference type="ChEBI" id="CHEBI:78442"/>
        <dbReference type="ChEBI" id="CHEBI:78494"/>
        <dbReference type="ChEBI" id="CHEBI:456215"/>
        <dbReference type="EC" id="6.1.1.4"/>
    </reaction>
</comment>
<dbReference type="AlphaFoldDB" id="A0A2M6WF38"/>
<keyword evidence="4 9" id="KW-0547">Nucleotide-binding</keyword>
<keyword evidence="5 9" id="KW-0067">ATP-binding</keyword>
<gene>
    <name evidence="9" type="primary">leuS</name>
    <name evidence="15" type="ORF">COU17_00360</name>
</gene>
<dbReference type="InterPro" id="IPR013155">
    <property type="entry name" value="M/V/L/I-tRNA-synth_anticd-bd"/>
</dbReference>
<sequence>MKNSYDHSGVESKWQQRWEEEQLYAADEDSEKEKRYVLDMYPYPSGAGLHVGHVEGYTATDIYTRYLRMRGYNVLHPIGWDAFGLPAENYAVKTGIHPKETTDSSIKNFIEQIKRLGLSYDWSREIGTHTPEYYKWTQWFFLLLYKNNLAYKKDAPVNWDPIDQTVLANEQVLADGTAERSGAVVEKRNMMQWFFKITDYAEALDADLDLVDWPESTITNQRNWIGKSEGAELQFPIVGKETEVITVFTTRPDTLYGATYMVMAPEHPLLDLLKGDITNWNEVAAYVKESASKSDIERSAEGKEKSGVRLEGVMAINPATKEEIPIFIADYVLGHYGTGAIMAVPAHDERDWEFAKKYNCAIREVIERTDAPAPFTGNGILKNSGTCSGMESLQAKSAITEMVGGHMKTTYRLRDWLIGRQRYWGAPIPIVYDPEGNPHPIPEEHLPWLLPTDVDFEPKGYSPLSRSKELHARTEKIFGTGWTPEVDTMDTFVCSSWYFFRFADPHNEQAFASAEQIKKWLPVDLYVGGAEHTVLHLLYARFFTKVLHTLGYISFSEPFLKLRHPGTILAEDGRKMSKSLNNVVNPNDVVDQYGADAVRMYEMFMGPLADMKPWSTQNISGVRRFLEKVWRLQASVGDEANATADSVLHYTVKKVGDDIESQKFNTAISQLMICLNALQSAPLSRAQWSTFIRILAPFAPHMTEELWEKIGEEGSIHSAPWPQYDADAFAQESAPYAVQVNGKVRGTITLKSGVSEQEAIEQAKAVSNVAAYLNGKEIKRTVFVAGRLINFVV</sequence>
<dbReference type="InterPro" id="IPR025709">
    <property type="entry name" value="Leu_tRNA-synth_edit"/>
</dbReference>
<dbReference type="InterPro" id="IPR014729">
    <property type="entry name" value="Rossmann-like_a/b/a_fold"/>
</dbReference>
<comment type="caution">
    <text evidence="9">Lacks conserved residue(s) required for the propagation of feature annotation.</text>
</comment>
<evidence type="ECO:0000313" key="16">
    <source>
        <dbReference type="Proteomes" id="UP000228809"/>
    </source>
</evidence>
<evidence type="ECO:0000256" key="10">
    <source>
        <dbReference type="RuleBase" id="RU363035"/>
    </source>
</evidence>
<dbReference type="GO" id="GO:0004823">
    <property type="term" value="F:leucine-tRNA ligase activity"/>
    <property type="evidence" value="ECO:0007669"/>
    <property type="project" value="UniProtKB-UniRule"/>
</dbReference>
<dbReference type="EC" id="6.1.1.4" evidence="9"/>
<comment type="caution">
    <text evidence="15">The sequence shown here is derived from an EMBL/GenBank/DDBJ whole genome shotgun (WGS) entry which is preliminary data.</text>
</comment>
<dbReference type="PROSITE" id="PS00178">
    <property type="entry name" value="AA_TRNA_LIGASE_I"/>
    <property type="match status" value="1"/>
</dbReference>
<accession>A0A2M6WF38</accession>
<name>A0A2M6WF38_9BACT</name>
<keyword evidence="7 9" id="KW-0030">Aminoacyl-tRNA synthetase</keyword>
<reference evidence="16" key="1">
    <citation type="submission" date="2017-09" db="EMBL/GenBank/DDBJ databases">
        <title>Depth-based differentiation of microbial function through sediment-hosted aquifers and enrichment of novel symbionts in the deep terrestrial subsurface.</title>
        <authorList>
            <person name="Probst A.J."/>
            <person name="Ladd B."/>
            <person name="Jarett J.K."/>
            <person name="Geller-Mcgrath D.E."/>
            <person name="Sieber C.M.K."/>
            <person name="Emerson J.B."/>
            <person name="Anantharaman K."/>
            <person name="Thomas B.C."/>
            <person name="Malmstrom R."/>
            <person name="Stieglmeier M."/>
            <person name="Klingl A."/>
            <person name="Woyke T."/>
            <person name="Ryan C.M."/>
            <person name="Banfield J.F."/>
        </authorList>
    </citation>
    <scope>NUCLEOTIDE SEQUENCE [LARGE SCALE GENOMIC DNA]</scope>
</reference>
<dbReference type="InterPro" id="IPR002300">
    <property type="entry name" value="aa-tRNA-synth_Ia"/>
</dbReference>
<organism evidence="15 16">
    <name type="scientific">Candidatus Kaiserbacteria bacterium CG10_big_fil_rev_8_21_14_0_10_49_17</name>
    <dbReference type="NCBI Taxonomy" id="1974609"/>
    <lineage>
        <taxon>Bacteria</taxon>
        <taxon>Candidatus Kaiseribacteriota</taxon>
    </lineage>
</organism>
<dbReference type="Pfam" id="PF08264">
    <property type="entry name" value="Anticodon_1"/>
    <property type="match status" value="1"/>
</dbReference>
<feature type="domain" description="Aminoacyl-tRNA synthetase class Ia" evidence="11">
    <location>
        <begin position="413"/>
        <end position="603"/>
    </location>
</feature>
<dbReference type="NCBIfam" id="TIGR00396">
    <property type="entry name" value="leuS_bact"/>
    <property type="match status" value="1"/>
</dbReference>
<feature type="domain" description="Methionyl/Valyl/Leucyl/Isoleucyl-tRNA synthetase anticodon-binding" evidence="12">
    <location>
        <begin position="646"/>
        <end position="757"/>
    </location>
</feature>
<dbReference type="GO" id="GO:0005524">
    <property type="term" value="F:ATP binding"/>
    <property type="evidence" value="ECO:0007669"/>
    <property type="project" value="UniProtKB-UniRule"/>
</dbReference>
<evidence type="ECO:0000259" key="13">
    <source>
        <dbReference type="Pfam" id="PF09334"/>
    </source>
</evidence>
<comment type="similarity">
    <text evidence="1 9 10">Belongs to the class-I aminoacyl-tRNA synthetase family.</text>
</comment>
<dbReference type="InterPro" id="IPR009008">
    <property type="entry name" value="Val/Leu/Ile-tRNA-synth_edit"/>
</dbReference>
<evidence type="ECO:0000256" key="4">
    <source>
        <dbReference type="ARBA" id="ARBA00022741"/>
    </source>
</evidence>
<feature type="short sequence motif" description="'KMSKS' region" evidence="9">
    <location>
        <begin position="575"/>
        <end position="579"/>
    </location>
</feature>
<evidence type="ECO:0000256" key="3">
    <source>
        <dbReference type="ARBA" id="ARBA00022598"/>
    </source>
</evidence>
<keyword evidence="3 9" id="KW-0436">Ligase</keyword>
<comment type="subcellular location">
    <subcellularLocation>
        <location evidence="9">Cytoplasm</location>
    </subcellularLocation>
</comment>
<proteinExistence type="inferred from homology"/>